<dbReference type="Gene3D" id="3.30.710.10">
    <property type="entry name" value="Potassium Channel Kv1.1, Chain A"/>
    <property type="match status" value="1"/>
</dbReference>
<dbReference type="STRING" id="92696.A0A4R0RG78"/>
<dbReference type="InterPro" id="IPR011333">
    <property type="entry name" value="SKP1/BTB/POZ_sf"/>
</dbReference>
<sequence length="306" mass="35226">MATTTASDPFNKSTDLILRSSDSVDFHVWSIILKEASPMFDTMLGLPQPAANPDVPVVPVTEDSATLRGLLELCYPMTPSIMQERHIDTILRVLEAAMKYGMEWSAALVAQSLKELADNQPVRVYAVAQRHGMQELAQYAARVGLKKPLLDGYCSELEDITGAAFYRLVQYREKCSNVLRTITEDLKWLDRPAEYMWFVCQNPGCEYAEGEEMKFRGCRPKRWWVLWMDHALDELEKRPCRETALTMNIEKVLRGISCVKCLPRAYMDLSKLKQLLAYEVDRKLDEVSSRSDDEFRQRLTKLRPFR</sequence>
<comment type="caution">
    <text evidence="2">The sequence shown here is derived from an EMBL/GenBank/DDBJ whole genome shotgun (WGS) entry which is preliminary data.</text>
</comment>
<dbReference type="Proteomes" id="UP000292702">
    <property type="component" value="Unassembled WGS sequence"/>
</dbReference>
<gene>
    <name evidence="2" type="ORF">EIP91_012415</name>
</gene>
<dbReference type="AlphaFoldDB" id="A0A4R0RG78"/>
<accession>A0A4R0RG78</accession>
<name>A0A4R0RG78_9APHY</name>
<dbReference type="SUPFAM" id="SSF54695">
    <property type="entry name" value="POZ domain"/>
    <property type="match status" value="1"/>
</dbReference>
<feature type="domain" description="BTB" evidence="1">
    <location>
        <begin position="14"/>
        <end position="117"/>
    </location>
</feature>
<dbReference type="OrthoDB" id="6359816at2759"/>
<protein>
    <recommendedName>
        <fullName evidence="1">BTB domain-containing protein</fullName>
    </recommendedName>
</protein>
<organism evidence="2 3">
    <name type="scientific">Steccherinum ochraceum</name>
    <dbReference type="NCBI Taxonomy" id="92696"/>
    <lineage>
        <taxon>Eukaryota</taxon>
        <taxon>Fungi</taxon>
        <taxon>Dikarya</taxon>
        <taxon>Basidiomycota</taxon>
        <taxon>Agaricomycotina</taxon>
        <taxon>Agaricomycetes</taxon>
        <taxon>Polyporales</taxon>
        <taxon>Steccherinaceae</taxon>
        <taxon>Steccherinum</taxon>
    </lineage>
</organism>
<dbReference type="Pfam" id="PF00651">
    <property type="entry name" value="BTB"/>
    <property type="match status" value="1"/>
</dbReference>
<evidence type="ECO:0000259" key="1">
    <source>
        <dbReference type="SMART" id="SM00225"/>
    </source>
</evidence>
<reference evidence="2 3" key="1">
    <citation type="submission" date="2018-11" db="EMBL/GenBank/DDBJ databases">
        <title>Genome assembly of Steccherinum ochraceum LE-BIN_3174, the white-rot fungus of the Steccherinaceae family (The Residual Polyporoid clade, Polyporales, Basidiomycota).</title>
        <authorList>
            <person name="Fedorova T.V."/>
            <person name="Glazunova O.A."/>
            <person name="Landesman E.O."/>
            <person name="Moiseenko K.V."/>
            <person name="Psurtseva N.V."/>
            <person name="Savinova O.S."/>
            <person name="Shakhova N.V."/>
            <person name="Tyazhelova T.V."/>
            <person name="Vasina D.V."/>
        </authorList>
    </citation>
    <scope>NUCLEOTIDE SEQUENCE [LARGE SCALE GENOMIC DNA]</scope>
    <source>
        <strain evidence="2 3">LE-BIN_3174</strain>
    </source>
</reference>
<dbReference type="SMART" id="SM00225">
    <property type="entry name" value="BTB"/>
    <property type="match status" value="1"/>
</dbReference>
<proteinExistence type="predicted"/>
<dbReference type="EMBL" id="RWJN01000099">
    <property type="protein sequence ID" value="TCD67380.1"/>
    <property type="molecule type" value="Genomic_DNA"/>
</dbReference>
<keyword evidence="3" id="KW-1185">Reference proteome</keyword>
<evidence type="ECO:0000313" key="3">
    <source>
        <dbReference type="Proteomes" id="UP000292702"/>
    </source>
</evidence>
<evidence type="ECO:0000313" key="2">
    <source>
        <dbReference type="EMBL" id="TCD67380.1"/>
    </source>
</evidence>
<dbReference type="InterPro" id="IPR000210">
    <property type="entry name" value="BTB/POZ_dom"/>
</dbReference>